<keyword evidence="2" id="KW-0812">Transmembrane</keyword>
<gene>
    <name evidence="3" type="ORF">MCOR_21487</name>
</gene>
<evidence type="ECO:0000313" key="4">
    <source>
        <dbReference type="Proteomes" id="UP000507470"/>
    </source>
</evidence>
<name>A0A6J8BPZ7_MYTCO</name>
<keyword evidence="4" id="KW-1185">Reference proteome</keyword>
<protein>
    <submittedName>
        <fullName evidence="3">Uncharacterized protein</fullName>
    </submittedName>
</protein>
<dbReference type="Proteomes" id="UP000507470">
    <property type="component" value="Unassembled WGS sequence"/>
</dbReference>
<organism evidence="3 4">
    <name type="scientific">Mytilus coruscus</name>
    <name type="common">Sea mussel</name>
    <dbReference type="NCBI Taxonomy" id="42192"/>
    <lineage>
        <taxon>Eukaryota</taxon>
        <taxon>Metazoa</taxon>
        <taxon>Spiralia</taxon>
        <taxon>Lophotrochozoa</taxon>
        <taxon>Mollusca</taxon>
        <taxon>Bivalvia</taxon>
        <taxon>Autobranchia</taxon>
        <taxon>Pteriomorphia</taxon>
        <taxon>Mytilida</taxon>
        <taxon>Mytiloidea</taxon>
        <taxon>Mytilidae</taxon>
        <taxon>Mytilinae</taxon>
        <taxon>Mytilus</taxon>
    </lineage>
</organism>
<reference evidence="3 4" key="1">
    <citation type="submission" date="2020-06" db="EMBL/GenBank/DDBJ databases">
        <authorList>
            <person name="Li R."/>
            <person name="Bekaert M."/>
        </authorList>
    </citation>
    <scope>NUCLEOTIDE SEQUENCE [LARGE SCALE GENOMIC DNA]</scope>
    <source>
        <strain evidence="4">wild</strain>
    </source>
</reference>
<sequence>MTVESTDKVSYTSSYQRQSTVSMQESTSSKATMKPPTSTIQHVLHTSLMLEQSSVTLIENIDMKGLSTREVLVYSLGSAAFGIICTFMCVAFICFHRSKTRQLIENSTINSENQVNDDTKSCYSLYESIDEDAIYDDNILDDNSEYSADNYCKTESEGSTLNSEKSDYLLPFTSVIPNRGLDEHLYCTDVRSVTGSSVSSLSDHMKEDLKPINQYEQLQTELSKQSKSEYTNLQAVYYLELIDIRKSNSNDSFTEIVQNCCDSTVGILMNNLRKSRKYYSNNDISGEEILSTCITSKNKTEIRRCYSE</sequence>
<dbReference type="OrthoDB" id="10496788at2759"/>
<feature type="transmembrane region" description="Helical" evidence="2">
    <location>
        <begin position="71"/>
        <end position="95"/>
    </location>
</feature>
<dbReference type="AlphaFoldDB" id="A0A6J8BPZ7"/>
<proteinExistence type="predicted"/>
<evidence type="ECO:0000313" key="3">
    <source>
        <dbReference type="EMBL" id="CAC5385995.1"/>
    </source>
</evidence>
<feature type="region of interest" description="Disordered" evidence="1">
    <location>
        <begin position="16"/>
        <end position="36"/>
    </location>
</feature>
<dbReference type="EMBL" id="CACVKT020003830">
    <property type="protein sequence ID" value="CAC5385995.1"/>
    <property type="molecule type" value="Genomic_DNA"/>
</dbReference>
<accession>A0A6J8BPZ7</accession>
<evidence type="ECO:0000256" key="2">
    <source>
        <dbReference type="SAM" id="Phobius"/>
    </source>
</evidence>
<keyword evidence="2" id="KW-0472">Membrane</keyword>
<evidence type="ECO:0000256" key="1">
    <source>
        <dbReference type="SAM" id="MobiDB-lite"/>
    </source>
</evidence>
<keyword evidence="2" id="KW-1133">Transmembrane helix</keyword>